<dbReference type="SMART" id="SM00091">
    <property type="entry name" value="PAS"/>
    <property type="match status" value="1"/>
</dbReference>
<evidence type="ECO:0000256" key="6">
    <source>
        <dbReference type="ARBA" id="ARBA00022606"/>
    </source>
</evidence>
<keyword evidence="15" id="KW-0843">Virulence</keyword>
<dbReference type="InterPro" id="IPR036890">
    <property type="entry name" value="HATPase_C_sf"/>
</dbReference>
<dbReference type="SMART" id="SM00911">
    <property type="entry name" value="HWE_HK"/>
    <property type="match status" value="1"/>
</dbReference>
<evidence type="ECO:0000259" key="18">
    <source>
        <dbReference type="PROSITE" id="PS50113"/>
    </source>
</evidence>
<dbReference type="RefSeq" id="WP_080821113.1">
    <property type="nucleotide sequence ID" value="NZ_LT009750.1"/>
</dbReference>
<dbReference type="InterPro" id="IPR001610">
    <property type="entry name" value="PAC"/>
</dbReference>
<dbReference type="EMBL" id="FBWG01000049">
    <property type="protein sequence ID" value="CUX61185.1"/>
    <property type="molecule type" value="Genomic_DNA"/>
</dbReference>
<dbReference type="EC" id="2.7.13.3" evidence="2"/>
<dbReference type="Pfam" id="PF07536">
    <property type="entry name" value="HWE_HK"/>
    <property type="match status" value="1"/>
</dbReference>
<evidence type="ECO:0000256" key="12">
    <source>
        <dbReference type="ARBA" id="ARBA00022777"/>
    </source>
</evidence>
<keyword evidence="16" id="KW-0675">Receptor</keyword>
<evidence type="ECO:0000256" key="3">
    <source>
        <dbReference type="ARBA" id="ARBA00021740"/>
    </source>
</evidence>
<keyword evidence="11" id="KW-0547">Nucleotide-binding</keyword>
<dbReference type="GO" id="GO:0005524">
    <property type="term" value="F:ATP binding"/>
    <property type="evidence" value="ECO:0007669"/>
    <property type="project" value="UniProtKB-KW"/>
</dbReference>
<keyword evidence="9" id="KW-0808">Transferase</keyword>
<dbReference type="InterPro" id="IPR000014">
    <property type="entry name" value="PAS"/>
</dbReference>
<dbReference type="GO" id="GO:0009881">
    <property type="term" value="F:photoreceptor activity"/>
    <property type="evidence" value="ECO:0007669"/>
    <property type="project" value="UniProtKB-KW"/>
</dbReference>
<organism evidence="19 20">
    <name type="scientific">Agrobacterium deltaense Zutra 3/1</name>
    <dbReference type="NCBI Taxonomy" id="1183427"/>
    <lineage>
        <taxon>Bacteria</taxon>
        <taxon>Pseudomonadati</taxon>
        <taxon>Pseudomonadota</taxon>
        <taxon>Alphaproteobacteria</taxon>
        <taxon>Hyphomicrobiales</taxon>
        <taxon>Rhizobiaceae</taxon>
        <taxon>Rhizobium/Agrobacterium group</taxon>
        <taxon>Agrobacterium</taxon>
    </lineage>
</organism>
<keyword evidence="12 19" id="KW-0418">Kinase</keyword>
<keyword evidence="7" id="KW-0285">Flavoprotein</keyword>
<dbReference type="SMART" id="SM00086">
    <property type="entry name" value="PAC"/>
    <property type="match status" value="1"/>
</dbReference>
<reference evidence="19 20" key="1">
    <citation type="submission" date="2016-01" db="EMBL/GenBank/DDBJ databases">
        <authorList>
            <person name="Oliw E.H."/>
        </authorList>
    </citation>
    <scope>NUCLEOTIDE SEQUENCE [LARGE SCALE GENOMIC DNA]</scope>
    <source>
        <strain evidence="19 20">Zutra 3-1</strain>
    </source>
</reference>
<evidence type="ECO:0000259" key="17">
    <source>
        <dbReference type="PROSITE" id="PS50112"/>
    </source>
</evidence>
<evidence type="ECO:0000256" key="13">
    <source>
        <dbReference type="ARBA" id="ARBA00022840"/>
    </source>
</evidence>
<dbReference type="InterPro" id="IPR000700">
    <property type="entry name" value="PAS-assoc_C"/>
</dbReference>
<feature type="domain" description="PAS" evidence="17">
    <location>
        <begin position="22"/>
        <end position="91"/>
    </location>
</feature>
<protein>
    <recommendedName>
        <fullName evidence="3">Blue-light-activated histidine kinase</fullName>
        <ecNumber evidence="2">2.7.13.3</ecNumber>
    </recommendedName>
</protein>
<keyword evidence="6" id="KW-0716">Sensory transduction</keyword>
<evidence type="ECO:0000256" key="16">
    <source>
        <dbReference type="ARBA" id="ARBA00023170"/>
    </source>
</evidence>
<dbReference type="PROSITE" id="PS50112">
    <property type="entry name" value="PAS"/>
    <property type="match status" value="1"/>
</dbReference>
<dbReference type="GO" id="GO:0006355">
    <property type="term" value="P:regulation of DNA-templated transcription"/>
    <property type="evidence" value="ECO:0007669"/>
    <property type="project" value="InterPro"/>
</dbReference>
<dbReference type="PROSITE" id="PS50113">
    <property type="entry name" value="PAC"/>
    <property type="match status" value="1"/>
</dbReference>
<evidence type="ECO:0000256" key="15">
    <source>
        <dbReference type="ARBA" id="ARBA00023026"/>
    </source>
</evidence>
<dbReference type="AlphaFoldDB" id="A0A1S7S2S8"/>
<dbReference type="NCBIfam" id="TIGR00229">
    <property type="entry name" value="sensory_box"/>
    <property type="match status" value="1"/>
</dbReference>
<dbReference type="Proteomes" id="UP000191987">
    <property type="component" value="Unassembled WGS sequence"/>
</dbReference>
<dbReference type="Gene3D" id="3.30.450.20">
    <property type="entry name" value="PAS domain"/>
    <property type="match status" value="1"/>
</dbReference>
<evidence type="ECO:0000313" key="19">
    <source>
        <dbReference type="EMBL" id="CUX61185.1"/>
    </source>
</evidence>
<keyword evidence="4" id="KW-0600">Photoreceptor protein</keyword>
<dbReference type="CDD" id="cd00130">
    <property type="entry name" value="PAS"/>
    <property type="match status" value="1"/>
</dbReference>
<evidence type="ECO:0000256" key="4">
    <source>
        <dbReference type="ARBA" id="ARBA00022543"/>
    </source>
</evidence>
<sequence>MGIPDEREARAGQDMRVLPFEAADFLAAIVASSDDAIVSKNLSGVITTWNKGAERIFGYTADEAVGQPITIVIPEDRKNEEPSILARIQAGERVDHFETVRRRKDGTLIDISLTISPIVDSRGRIIGASKIARDISDSKRHADERELLLRELHHRIKNLFSVTGSIIALAARNAATPGELALEMRERLSALARAHEITLPTLTGHAPENRETSLFQLLSSILAPYGQDDRKPWTLSGEDVTLQQGTVTNLALLFHEFATNSSKYGALSVENGTLDVRAATRADRLEIVWLEANGPACSDVPTASSSGFGRILEATLSQSLNARIERTWMPAGVSIHVALNEVTTK</sequence>
<name>A0A1S7S2S8_9HYPH</name>
<keyword evidence="13" id="KW-0067">ATP-binding</keyword>
<evidence type="ECO:0000256" key="2">
    <source>
        <dbReference type="ARBA" id="ARBA00012438"/>
    </source>
</evidence>
<keyword evidence="14" id="KW-0157">Chromophore</keyword>
<evidence type="ECO:0000256" key="11">
    <source>
        <dbReference type="ARBA" id="ARBA00022741"/>
    </source>
</evidence>
<dbReference type="SUPFAM" id="SSF55785">
    <property type="entry name" value="PYP-like sensor domain (PAS domain)"/>
    <property type="match status" value="1"/>
</dbReference>
<evidence type="ECO:0000256" key="10">
    <source>
        <dbReference type="ARBA" id="ARBA00022737"/>
    </source>
</evidence>
<evidence type="ECO:0000256" key="5">
    <source>
        <dbReference type="ARBA" id="ARBA00022553"/>
    </source>
</evidence>
<evidence type="ECO:0000313" key="20">
    <source>
        <dbReference type="Proteomes" id="UP000191987"/>
    </source>
</evidence>
<keyword evidence="10" id="KW-0677">Repeat</keyword>
<evidence type="ECO:0000256" key="8">
    <source>
        <dbReference type="ARBA" id="ARBA00022643"/>
    </source>
</evidence>
<evidence type="ECO:0000256" key="14">
    <source>
        <dbReference type="ARBA" id="ARBA00022991"/>
    </source>
</evidence>
<proteinExistence type="predicted"/>
<evidence type="ECO:0000256" key="9">
    <source>
        <dbReference type="ARBA" id="ARBA00022679"/>
    </source>
</evidence>
<evidence type="ECO:0000256" key="1">
    <source>
        <dbReference type="ARBA" id="ARBA00000085"/>
    </source>
</evidence>
<dbReference type="InterPro" id="IPR011102">
    <property type="entry name" value="Sig_transdc_His_kinase_HWE"/>
</dbReference>
<dbReference type="InterPro" id="IPR035965">
    <property type="entry name" value="PAS-like_dom_sf"/>
</dbReference>
<evidence type="ECO:0000256" key="7">
    <source>
        <dbReference type="ARBA" id="ARBA00022630"/>
    </source>
</evidence>
<dbReference type="GO" id="GO:0004673">
    <property type="term" value="F:protein histidine kinase activity"/>
    <property type="evidence" value="ECO:0007669"/>
    <property type="project" value="UniProtKB-EC"/>
</dbReference>
<dbReference type="Gene3D" id="3.30.565.10">
    <property type="entry name" value="Histidine kinase-like ATPase, C-terminal domain"/>
    <property type="match status" value="1"/>
</dbReference>
<comment type="catalytic activity">
    <reaction evidence="1">
        <text>ATP + protein L-histidine = ADP + protein N-phospho-L-histidine.</text>
        <dbReference type="EC" id="2.7.13.3"/>
    </reaction>
</comment>
<keyword evidence="8" id="KW-0288">FMN</keyword>
<dbReference type="InterPro" id="IPR013767">
    <property type="entry name" value="PAS_fold"/>
</dbReference>
<dbReference type="Pfam" id="PF00989">
    <property type="entry name" value="PAS"/>
    <property type="match status" value="1"/>
</dbReference>
<accession>A0A1S7S2S8</accession>
<gene>
    <name evidence="19" type="ORF">AGR7C_pAt0020</name>
</gene>
<dbReference type="PANTHER" id="PTHR41523">
    <property type="entry name" value="TWO-COMPONENT SYSTEM SENSOR PROTEIN"/>
    <property type="match status" value="1"/>
</dbReference>
<feature type="domain" description="PAC" evidence="18">
    <location>
        <begin position="95"/>
        <end position="147"/>
    </location>
</feature>
<dbReference type="PANTHER" id="PTHR41523:SF8">
    <property type="entry name" value="ETHYLENE RESPONSE SENSOR PROTEIN"/>
    <property type="match status" value="1"/>
</dbReference>
<keyword evidence="5" id="KW-0597">Phosphoprotein</keyword>